<comment type="caution">
    <text evidence="2">The sequence shown here is derived from an EMBL/GenBank/DDBJ whole genome shotgun (WGS) entry which is preliminary data.</text>
</comment>
<feature type="region of interest" description="Disordered" evidence="1">
    <location>
        <begin position="24"/>
        <end position="47"/>
    </location>
</feature>
<evidence type="ECO:0000313" key="3">
    <source>
        <dbReference type="Proteomes" id="UP001196413"/>
    </source>
</evidence>
<evidence type="ECO:0000313" key="2">
    <source>
        <dbReference type="EMBL" id="KAJ1368629.1"/>
    </source>
</evidence>
<dbReference type="Proteomes" id="UP001196413">
    <property type="component" value="Unassembled WGS sequence"/>
</dbReference>
<sequence length="82" mass="9438">MEDYGIKGDSPNHARGYMEAIRRRKGPPIDDVRGVSRKAKKSEQQQIDGYRAKKAKDAPKFIYPLYGGKLQLYCVHSHMEKE</sequence>
<dbReference type="AlphaFoldDB" id="A0AAD5WFR3"/>
<dbReference type="EMBL" id="JAHQIW010006249">
    <property type="protein sequence ID" value="KAJ1368629.1"/>
    <property type="molecule type" value="Genomic_DNA"/>
</dbReference>
<reference evidence="2" key="1">
    <citation type="submission" date="2021-06" db="EMBL/GenBank/DDBJ databases">
        <title>Parelaphostrongylus tenuis whole genome reference sequence.</title>
        <authorList>
            <person name="Garwood T.J."/>
            <person name="Larsen P.A."/>
            <person name="Fountain-Jones N.M."/>
            <person name="Garbe J.R."/>
            <person name="Macchietto M.G."/>
            <person name="Kania S.A."/>
            <person name="Gerhold R.W."/>
            <person name="Richards J.E."/>
            <person name="Wolf T.M."/>
        </authorList>
    </citation>
    <scope>NUCLEOTIDE SEQUENCE</scope>
    <source>
        <strain evidence="2">MNPRO001-30</strain>
        <tissue evidence="2">Meninges</tissue>
    </source>
</reference>
<gene>
    <name evidence="2" type="ORF">KIN20_029834</name>
</gene>
<keyword evidence="3" id="KW-1185">Reference proteome</keyword>
<protein>
    <submittedName>
        <fullName evidence="2">Uncharacterized protein</fullName>
    </submittedName>
</protein>
<accession>A0AAD5WFR3</accession>
<evidence type="ECO:0000256" key="1">
    <source>
        <dbReference type="SAM" id="MobiDB-lite"/>
    </source>
</evidence>
<name>A0AAD5WFR3_PARTN</name>
<organism evidence="2 3">
    <name type="scientific">Parelaphostrongylus tenuis</name>
    <name type="common">Meningeal worm</name>
    <dbReference type="NCBI Taxonomy" id="148309"/>
    <lineage>
        <taxon>Eukaryota</taxon>
        <taxon>Metazoa</taxon>
        <taxon>Ecdysozoa</taxon>
        <taxon>Nematoda</taxon>
        <taxon>Chromadorea</taxon>
        <taxon>Rhabditida</taxon>
        <taxon>Rhabditina</taxon>
        <taxon>Rhabditomorpha</taxon>
        <taxon>Strongyloidea</taxon>
        <taxon>Metastrongylidae</taxon>
        <taxon>Parelaphostrongylus</taxon>
    </lineage>
</organism>
<proteinExistence type="predicted"/>